<evidence type="ECO:0000256" key="1">
    <source>
        <dbReference type="ARBA" id="ARBA00004651"/>
    </source>
</evidence>
<dbReference type="PANTHER" id="PTHR43394">
    <property type="entry name" value="ATP-DEPENDENT PERMEASE MDL1, MITOCHONDRIAL"/>
    <property type="match status" value="1"/>
</dbReference>
<dbReference type="CDD" id="cd18550">
    <property type="entry name" value="ABC_6TM_exporter_like"/>
    <property type="match status" value="1"/>
</dbReference>
<keyword evidence="2" id="KW-0813">Transport</keyword>
<dbReference type="Pfam" id="PF00005">
    <property type="entry name" value="ABC_tran"/>
    <property type="match status" value="1"/>
</dbReference>
<keyword evidence="8" id="KW-0472">Membrane</keyword>
<evidence type="ECO:0000256" key="4">
    <source>
        <dbReference type="ARBA" id="ARBA00022692"/>
    </source>
</evidence>
<dbReference type="SMART" id="SM00382">
    <property type="entry name" value="AAA"/>
    <property type="match status" value="1"/>
</dbReference>
<dbReference type="InterPro" id="IPR003439">
    <property type="entry name" value="ABC_transporter-like_ATP-bd"/>
</dbReference>
<dbReference type="Pfam" id="PF00664">
    <property type="entry name" value="ABC_membrane"/>
    <property type="match status" value="1"/>
</dbReference>
<organism evidence="9">
    <name type="scientific">Thermomicrobium roseum</name>
    <dbReference type="NCBI Taxonomy" id="500"/>
    <lineage>
        <taxon>Bacteria</taxon>
        <taxon>Pseudomonadati</taxon>
        <taxon>Thermomicrobiota</taxon>
        <taxon>Thermomicrobia</taxon>
        <taxon>Thermomicrobiales</taxon>
        <taxon>Thermomicrobiaceae</taxon>
        <taxon>Thermomicrobium</taxon>
    </lineage>
</organism>
<name>A0A7C1FQG0_THERO</name>
<dbReference type="InterPro" id="IPR027417">
    <property type="entry name" value="P-loop_NTPase"/>
</dbReference>
<dbReference type="AlphaFoldDB" id="A0A7C1FQG0"/>
<evidence type="ECO:0000256" key="3">
    <source>
        <dbReference type="ARBA" id="ARBA00022475"/>
    </source>
</evidence>
<evidence type="ECO:0000256" key="7">
    <source>
        <dbReference type="ARBA" id="ARBA00022989"/>
    </source>
</evidence>
<dbReference type="InterPro" id="IPR011527">
    <property type="entry name" value="ABC1_TM_dom"/>
</dbReference>
<protein>
    <submittedName>
        <fullName evidence="9">ABC transporter ATP-binding protein</fullName>
    </submittedName>
</protein>
<dbReference type="PANTHER" id="PTHR43394:SF1">
    <property type="entry name" value="ATP-BINDING CASSETTE SUB-FAMILY B MEMBER 10, MITOCHONDRIAL"/>
    <property type="match status" value="1"/>
</dbReference>
<dbReference type="GO" id="GO:0015421">
    <property type="term" value="F:ABC-type oligopeptide transporter activity"/>
    <property type="evidence" value="ECO:0007669"/>
    <property type="project" value="TreeGrafter"/>
</dbReference>
<dbReference type="GO" id="GO:0005886">
    <property type="term" value="C:plasma membrane"/>
    <property type="evidence" value="ECO:0007669"/>
    <property type="project" value="UniProtKB-SubCell"/>
</dbReference>
<evidence type="ECO:0000313" key="9">
    <source>
        <dbReference type="EMBL" id="HEF65434.1"/>
    </source>
</evidence>
<comment type="subcellular location">
    <subcellularLocation>
        <location evidence="1">Cell membrane</location>
        <topology evidence="1">Multi-pass membrane protein</topology>
    </subcellularLocation>
</comment>
<dbReference type="PROSITE" id="PS50893">
    <property type="entry name" value="ABC_TRANSPORTER_2"/>
    <property type="match status" value="1"/>
</dbReference>
<dbReference type="InterPro" id="IPR036640">
    <property type="entry name" value="ABC1_TM_sf"/>
</dbReference>
<dbReference type="SUPFAM" id="SSF52540">
    <property type="entry name" value="P-loop containing nucleoside triphosphate hydrolases"/>
    <property type="match status" value="1"/>
</dbReference>
<evidence type="ECO:0000256" key="5">
    <source>
        <dbReference type="ARBA" id="ARBA00022741"/>
    </source>
</evidence>
<keyword evidence="7" id="KW-1133">Transmembrane helix</keyword>
<sequence>MLGFPPPIWSGHWRSVESDGRPVIDRAVLARVLRSALPYRWPITLMVAAILLSAILEALQTQLLRLAIDRALPTASHAGNMKLLVLLSLGMILLPLLSGLIGVGQRQLSARVGEGIIYDLRSALYEHLLRQGFRFFTSVKAGELVSRLTNDVVGAQRAVTNTVTTLVSNVALVVVSLVAMLAMDWRLTLLSFVVFPLLLLPLRRFGRTLRQLTRAQMERNAAMTAQLTETLGVSGVLLVKLFGRQQDELRRFRARAAAVRDIGVQLAVAGRWLMLLYGLGAAVGTALVFGAGGYLAIQGSMTTGELVAFTVYLVRLYGPVTALLNTHVDLATSLVSFERVYQLLDRPIEIVERPDAVRLERPRGSIAFEDVWFTYFTEASPSDGVVGLAVPEREPSERATIRYWALAGVSFRIEPGELVALVGPSGAGKTTITYLLARLFDPTRGRITLDGYDLRDLSLETLARTIGMVTQDPYLFHDTVAANLRYARPEATDAELEAAARAAQIHDRILELPEGYQTVVGERGYRLSGGEKQRLALARLLLADPPVLVLDEATSSLDSASERLVQEALATLMRGRTTLVIAHRLSTVLAADRILVLDGGRIVEQGTHQELLAQGGLYARLYRLQFAVEPAA</sequence>
<dbReference type="PROSITE" id="PS50929">
    <property type="entry name" value="ABC_TM1F"/>
    <property type="match status" value="1"/>
</dbReference>
<dbReference type="InterPro" id="IPR017871">
    <property type="entry name" value="ABC_transporter-like_CS"/>
</dbReference>
<accession>A0A7C1FQG0</accession>
<dbReference type="GO" id="GO:0016887">
    <property type="term" value="F:ATP hydrolysis activity"/>
    <property type="evidence" value="ECO:0007669"/>
    <property type="project" value="InterPro"/>
</dbReference>
<dbReference type="InterPro" id="IPR039421">
    <property type="entry name" value="Type_1_exporter"/>
</dbReference>
<gene>
    <name evidence="9" type="ORF">ENP47_07540</name>
</gene>
<reference evidence="9" key="1">
    <citation type="journal article" date="2020" name="mSystems">
        <title>Genome- and Community-Level Interaction Insights into Carbon Utilization and Element Cycling Functions of Hydrothermarchaeota in Hydrothermal Sediment.</title>
        <authorList>
            <person name="Zhou Z."/>
            <person name="Liu Y."/>
            <person name="Xu W."/>
            <person name="Pan J."/>
            <person name="Luo Z.H."/>
            <person name="Li M."/>
        </authorList>
    </citation>
    <scope>NUCLEOTIDE SEQUENCE [LARGE SCALE GENOMIC DNA]</scope>
    <source>
        <strain evidence="9">SpSt-222</strain>
    </source>
</reference>
<keyword evidence="3" id="KW-1003">Cell membrane</keyword>
<dbReference type="Gene3D" id="1.20.1560.10">
    <property type="entry name" value="ABC transporter type 1, transmembrane domain"/>
    <property type="match status" value="1"/>
</dbReference>
<comment type="caution">
    <text evidence="9">The sequence shown here is derived from an EMBL/GenBank/DDBJ whole genome shotgun (WGS) entry which is preliminary data.</text>
</comment>
<evidence type="ECO:0000256" key="8">
    <source>
        <dbReference type="ARBA" id="ARBA00023136"/>
    </source>
</evidence>
<dbReference type="SUPFAM" id="SSF90123">
    <property type="entry name" value="ABC transporter transmembrane region"/>
    <property type="match status" value="1"/>
</dbReference>
<evidence type="ECO:0000256" key="2">
    <source>
        <dbReference type="ARBA" id="ARBA00022448"/>
    </source>
</evidence>
<dbReference type="EMBL" id="DSJL01000011">
    <property type="protein sequence ID" value="HEF65434.1"/>
    <property type="molecule type" value="Genomic_DNA"/>
</dbReference>
<keyword evidence="5" id="KW-0547">Nucleotide-binding</keyword>
<dbReference type="Gene3D" id="3.40.50.300">
    <property type="entry name" value="P-loop containing nucleotide triphosphate hydrolases"/>
    <property type="match status" value="1"/>
</dbReference>
<dbReference type="GO" id="GO:0005524">
    <property type="term" value="F:ATP binding"/>
    <property type="evidence" value="ECO:0007669"/>
    <property type="project" value="UniProtKB-KW"/>
</dbReference>
<dbReference type="FunFam" id="3.40.50.300:FF:000221">
    <property type="entry name" value="Multidrug ABC transporter ATP-binding protein"/>
    <property type="match status" value="1"/>
</dbReference>
<dbReference type="PROSITE" id="PS00211">
    <property type="entry name" value="ABC_TRANSPORTER_1"/>
    <property type="match status" value="1"/>
</dbReference>
<dbReference type="InterPro" id="IPR003593">
    <property type="entry name" value="AAA+_ATPase"/>
</dbReference>
<evidence type="ECO:0000256" key="6">
    <source>
        <dbReference type="ARBA" id="ARBA00022840"/>
    </source>
</evidence>
<keyword evidence="4" id="KW-0812">Transmembrane</keyword>
<proteinExistence type="predicted"/>
<keyword evidence="6 9" id="KW-0067">ATP-binding</keyword>